<dbReference type="AlphaFoldDB" id="A0A0C9TK44"/>
<evidence type="ECO:0000313" key="2">
    <source>
        <dbReference type="Proteomes" id="UP000053647"/>
    </source>
</evidence>
<reference evidence="2" key="2">
    <citation type="submission" date="2015-01" db="EMBL/GenBank/DDBJ databases">
        <title>Evolutionary Origins and Diversification of the Mycorrhizal Mutualists.</title>
        <authorList>
            <consortium name="DOE Joint Genome Institute"/>
            <consortium name="Mycorrhizal Genomics Consortium"/>
            <person name="Kohler A."/>
            <person name="Kuo A."/>
            <person name="Nagy L.G."/>
            <person name="Floudas D."/>
            <person name="Copeland A."/>
            <person name="Barry K.W."/>
            <person name="Cichocki N."/>
            <person name="Veneault-Fourrey C."/>
            <person name="LaButti K."/>
            <person name="Lindquist E.A."/>
            <person name="Lipzen A."/>
            <person name="Lundell T."/>
            <person name="Morin E."/>
            <person name="Murat C."/>
            <person name="Riley R."/>
            <person name="Ohm R."/>
            <person name="Sun H."/>
            <person name="Tunlid A."/>
            <person name="Henrissat B."/>
            <person name="Grigoriev I.V."/>
            <person name="Hibbett D.S."/>
            <person name="Martin F."/>
        </authorList>
    </citation>
    <scope>NUCLEOTIDE SEQUENCE [LARGE SCALE GENOMIC DNA]</scope>
    <source>
        <strain evidence="2">ATCC 200175</strain>
    </source>
</reference>
<accession>A0A0C9TK44</accession>
<sequence length="96" mass="11233">MSDSGPSKLVHYSLPLVVRSLLLKNPPEDVPLVDELESLHSELNLLRQKSLERAKKAGEDLRTIEQYFAYLKYATWSKEHAIEKINWKRRCTSFLY</sequence>
<keyword evidence="2" id="KW-1185">Reference proteome</keyword>
<dbReference type="OrthoDB" id="1232at2759"/>
<dbReference type="EMBL" id="KN819818">
    <property type="protein sequence ID" value="KIJ07671.1"/>
    <property type="molecule type" value="Genomic_DNA"/>
</dbReference>
<gene>
    <name evidence="1" type="ORF">PAXINDRAFT_120846</name>
</gene>
<proteinExistence type="predicted"/>
<name>A0A0C9TK44_PAXIN</name>
<reference evidence="1 2" key="1">
    <citation type="submission" date="2014-06" db="EMBL/GenBank/DDBJ databases">
        <authorList>
            <consortium name="DOE Joint Genome Institute"/>
            <person name="Kuo A."/>
            <person name="Kohler A."/>
            <person name="Nagy L.G."/>
            <person name="Floudas D."/>
            <person name="Copeland A."/>
            <person name="Barry K.W."/>
            <person name="Cichocki N."/>
            <person name="Veneault-Fourrey C."/>
            <person name="LaButti K."/>
            <person name="Lindquist E.A."/>
            <person name="Lipzen A."/>
            <person name="Lundell T."/>
            <person name="Morin E."/>
            <person name="Murat C."/>
            <person name="Sun H."/>
            <person name="Tunlid A."/>
            <person name="Henrissat B."/>
            <person name="Grigoriev I.V."/>
            <person name="Hibbett D.S."/>
            <person name="Martin F."/>
            <person name="Nordberg H.P."/>
            <person name="Cantor M.N."/>
            <person name="Hua S.X."/>
        </authorList>
    </citation>
    <scope>NUCLEOTIDE SEQUENCE [LARGE SCALE GENOMIC DNA]</scope>
    <source>
        <strain evidence="1 2">ATCC 200175</strain>
    </source>
</reference>
<evidence type="ECO:0000313" key="1">
    <source>
        <dbReference type="EMBL" id="KIJ07671.1"/>
    </source>
</evidence>
<organism evidence="1 2">
    <name type="scientific">Paxillus involutus ATCC 200175</name>
    <dbReference type="NCBI Taxonomy" id="664439"/>
    <lineage>
        <taxon>Eukaryota</taxon>
        <taxon>Fungi</taxon>
        <taxon>Dikarya</taxon>
        <taxon>Basidiomycota</taxon>
        <taxon>Agaricomycotina</taxon>
        <taxon>Agaricomycetes</taxon>
        <taxon>Agaricomycetidae</taxon>
        <taxon>Boletales</taxon>
        <taxon>Paxilineae</taxon>
        <taxon>Paxillaceae</taxon>
        <taxon>Paxillus</taxon>
    </lineage>
</organism>
<dbReference type="HOGENOM" id="CLU_185492_0_0_1"/>
<dbReference type="Proteomes" id="UP000053647">
    <property type="component" value="Unassembled WGS sequence"/>
</dbReference>
<protein>
    <submittedName>
        <fullName evidence="1">Uncharacterized protein</fullName>
    </submittedName>
</protein>